<dbReference type="Proteomes" id="UP001348397">
    <property type="component" value="Unassembled WGS sequence"/>
</dbReference>
<gene>
    <name evidence="1" type="ORF">SOP96_17915</name>
</gene>
<reference evidence="1 2" key="1">
    <citation type="submission" date="2024-01" db="EMBL/GenBank/DDBJ databases">
        <title>Chryseobacterium sp. T9W2-O.</title>
        <authorList>
            <person name="Maltman C."/>
        </authorList>
    </citation>
    <scope>NUCLEOTIDE SEQUENCE [LARGE SCALE GENOMIC DNA]</scope>
    <source>
        <strain evidence="1 2">T9W2-O</strain>
    </source>
</reference>
<evidence type="ECO:0000313" key="1">
    <source>
        <dbReference type="EMBL" id="MEC3877596.1"/>
    </source>
</evidence>
<dbReference type="RefSeq" id="WP_326322261.1">
    <property type="nucleotide sequence ID" value="NZ_JAYLAA010000059.1"/>
</dbReference>
<proteinExistence type="predicted"/>
<evidence type="ECO:0000313" key="2">
    <source>
        <dbReference type="Proteomes" id="UP001348397"/>
    </source>
</evidence>
<name>A0ABU6HX27_9FLAO</name>
<protein>
    <submittedName>
        <fullName evidence="1">Uncharacterized protein</fullName>
    </submittedName>
</protein>
<keyword evidence="2" id="KW-1185">Reference proteome</keyword>
<sequence>MLVGFVAITQAQQGRVGINTNTPASTLDVVGTPTDATRPDALLVPRLTRGQLQAKDAVYLAAQNGALAFVSSIADGTASGKAVNVTATGFYYYDAPNSVWKAVGNSTTNFQIQKTRIHSAVAPITWASDDYSVVTTALGGQSQLLLPAASTLPLFSTRCISNNGPGNAGWSTTAVVGETRPINTVPTTFASGSGFCFIVADNGGTNVWTILSGR</sequence>
<accession>A0ABU6HX27</accession>
<dbReference type="EMBL" id="JAYLAA010000059">
    <property type="protein sequence ID" value="MEC3877596.1"/>
    <property type="molecule type" value="Genomic_DNA"/>
</dbReference>
<comment type="caution">
    <text evidence="1">The sequence shown here is derived from an EMBL/GenBank/DDBJ whole genome shotgun (WGS) entry which is preliminary data.</text>
</comment>
<organism evidence="1 2">
    <name type="scientific">Chryseobacterium salviniae</name>
    <dbReference type="NCBI Taxonomy" id="3101750"/>
    <lineage>
        <taxon>Bacteria</taxon>
        <taxon>Pseudomonadati</taxon>
        <taxon>Bacteroidota</taxon>
        <taxon>Flavobacteriia</taxon>
        <taxon>Flavobacteriales</taxon>
        <taxon>Weeksellaceae</taxon>
        <taxon>Chryseobacterium group</taxon>
        <taxon>Chryseobacterium</taxon>
    </lineage>
</organism>